<accession>A2FVR6</accession>
<name>A2FVR6_TRIV3</name>
<organism evidence="1 2">
    <name type="scientific">Trichomonas vaginalis (strain ATCC PRA-98 / G3)</name>
    <dbReference type="NCBI Taxonomy" id="412133"/>
    <lineage>
        <taxon>Eukaryota</taxon>
        <taxon>Metamonada</taxon>
        <taxon>Parabasalia</taxon>
        <taxon>Trichomonadida</taxon>
        <taxon>Trichomonadidae</taxon>
        <taxon>Trichomonas</taxon>
    </lineage>
</organism>
<dbReference type="VEuPathDB" id="TrichDB:TVAGG3_0737960"/>
<dbReference type="EMBL" id="DS114066">
    <property type="protein sequence ID" value="EAX90994.1"/>
    <property type="molecule type" value="Genomic_DNA"/>
</dbReference>
<evidence type="ECO:0000313" key="1">
    <source>
        <dbReference type="EMBL" id="EAX90994.1"/>
    </source>
</evidence>
<reference evidence="1" key="1">
    <citation type="submission" date="2006-10" db="EMBL/GenBank/DDBJ databases">
        <authorList>
            <person name="Amadeo P."/>
            <person name="Zhao Q."/>
            <person name="Wortman J."/>
            <person name="Fraser-Liggett C."/>
            <person name="Carlton J."/>
        </authorList>
    </citation>
    <scope>NUCLEOTIDE SEQUENCE</scope>
    <source>
        <strain evidence="1">G3</strain>
    </source>
</reference>
<proteinExistence type="predicted"/>
<gene>
    <name evidence="1" type="ORF">TVAG_345540</name>
</gene>
<protein>
    <recommendedName>
        <fullName evidence="3">Bap-like</fullName>
    </recommendedName>
</protein>
<sequence>MTETAYTGRFTFEYKFNLKQEGEYSVQFYFADPYVILQSRLHKFSIKYYPEINIEKLGPKRSTMYSGENCTYNVTIIDYPPSEIFTIKYYIEGSDDIRQIDGVHTSEIDYMTSVNVSIPVPSMYGKYNVKIKIINSTNQVVKDEEFSFEKNDPLTSYQQTSTIPEKICKNAQIRVEYLIEGGDNPTFYYKFNNSRIYNNRMVKLTNEYGKQNEAWGYSDTAYRLGELQFGYGLFEDESNFTNKTVLVEDCNEPFIDLSPRDWRNPLYYNIGFDVKCNHVPDTYVTIYAQVFGYNPYVVTSYHATNKTFYHSFYVPGYLFGIGNEYLIIYAINENNKITNIEYLRFQRPIDIYLGIEATPLTPLYNPGKTVLISTKVVNVKPNTKVKLNCFNRDQWISYYSGLELIGNNNYQTSEVILEIELPEVYNYGYFEIEIQAGSDDYDTRSNSISLYSSDKKPTKILHWNETKDVYYKNGAINFDAIISAEVFGDCYIYYYFDNLYDDDKYSYFNAEAITNVNTQLIIPQFYDSGYHTVSVYLRDRFMQKSEIMTRSFYYDMRNAPVLEITYNNYYNRIFYFFETAKFDVSVQDSDVGDHIYVYVKINNEEPILVFDQQSEGQKLTFNYDYKIPHIEGTTKIKFLARDSTDADAVSREYHLYVRKHPSVLISTNISERYNPGETIEIKGFVVDCDPNKNYEVIYSISDKSDSNLKENIGTTNILTNDDFSSNEFSFNLKLPEIINNYTLHFWARDENYVSTFTTKYEIILSAAPQIISLSFVKETIDQRESLPITLEVKDDSKFRVYWRYDDENSRNNISYSAFITGTNENQLINLYTNPESSKNAGIHQLTVWLVDEFGLQSEQITKSFMVTNNRFSVYIGYYMINYTLKYSDKVEIKEGYVESENELPLNLYFSIDNEDFELIKENLSSYYYRIPTTYKNPRIEGEHRLNFLIKEVNSENNRVRLYYQIFYVVREQKLEIINKLEKGYPINSIIPITVKLVDFNPNQDFELQYFDGMDNYPIGTVHVNEEYFADLITFNYKVKPWNIFNFIINITCFDGDKMYSIERKLAIGEKPEFVIRSIFPQKYYEFETDLIDFDLGVKCDQKCSVMVYDRYYSEHFNITKNEISSYGRLINISCSVDLNEGKFDVYVVDDKGIKSDEISFNLESSWSHASRFEINSDFHEHIFLHDEIYMNITVFNTKWQRITGDFQYKIDDNSDFQTVFTYTTNYNHPSFNQEITIPNPRVEGYHILYLRTVNPNNVYSITRVLVFYVERYRSISFEVLPKKAYSNRESNIISGYILDFDPDTNADIYFKIDNGEEVHVGQFTSHSNYKTDLFEITIPNGDERTKHHIGCPKVRLAQRSI</sequence>
<evidence type="ECO:0000313" key="2">
    <source>
        <dbReference type="Proteomes" id="UP000001542"/>
    </source>
</evidence>
<evidence type="ECO:0008006" key="3">
    <source>
        <dbReference type="Google" id="ProtNLM"/>
    </source>
</evidence>
<dbReference type="Proteomes" id="UP000001542">
    <property type="component" value="Unassembled WGS sequence"/>
</dbReference>
<keyword evidence="2" id="KW-1185">Reference proteome</keyword>
<dbReference type="VEuPathDB" id="TrichDB:TVAG_345540"/>
<reference evidence="1" key="2">
    <citation type="journal article" date="2007" name="Science">
        <title>Draft genome sequence of the sexually transmitted pathogen Trichomonas vaginalis.</title>
        <authorList>
            <person name="Carlton J.M."/>
            <person name="Hirt R.P."/>
            <person name="Silva J.C."/>
            <person name="Delcher A.L."/>
            <person name="Schatz M."/>
            <person name="Zhao Q."/>
            <person name="Wortman J.R."/>
            <person name="Bidwell S.L."/>
            <person name="Alsmark U.C.M."/>
            <person name="Besteiro S."/>
            <person name="Sicheritz-Ponten T."/>
            <person name="Noel C.J."/>
            <person name="Dacks J.B."/>
            <person name="Foster P.G."/>
            <person name="Simillion C."/>
            <person name="Van de Peer Y."/>
            <person name="Miranda-Saavedra D."/>
            <person name="Barton G.J."/>
            <person name="Westrop G.D."/>
            <person name="Mueller S."/>
            <person name="Dessi D."/>
            <person name="Fiori P.L."/>
            <person name="Ren Q."/>
            <person name="Paulsen I."/>
            <person name="Zhang H."/>
            <person name="Bastida-Corcuera F.D."/>
            <person name="Simoes-Barbosa A."/>
            <person name="Brown M.T."/>
            <person name="Hayes R.D."/>
            <person name="Mukherjee M."/>
            <person name="Okumura C.Y."/>
            <person name="Schneider R."/>
            <person name="Smith A.J."/>
            <person name="Vanacova S."/>
            <person name="Villalvazo M."/>
            <person name="Haas B.J."/>
            <person name="Pertea M."/>
            <person name="Feldblyum T.V."/>
            <person name="Utterback T.R."/>
            <person name="Shu C.L."/>
            <person name="Osoegawa K."/>
            <person name="de Jong P.J."/>
            <person name="Hrdy I."/>
            <person name="Horvathova L."/>
            <person name="Zubacova Z."/>
            <person name="Dolezal P."/>
            <person name="Malik S.B."/>
            <person name="Logsdon J.M. Jr."/>
            <person name="Henze K."/>
            <person name="Gupta A."/>
            <person name="Wang C.C."/>
            <person name="Dunne R.L."/>
            <person name="Upcroft J.A."/>
            <person name="Upcroft P."/>
            <person name="White O."/>
            <person name="Salzberg S.L."/>
            <person name="Tang P."/>
            <person name="Chiu C.-H."/>
            <person name="Lee Y.-S."/>
            <person name="Embley T.M."/>
            <person name="Coombs G.H."/>
            <person name="Mottram J.C."/>
            <person name="Tachezy J."/>
            <person name="Fraser-Liggett C.M."/>
            <person name="Johnson P.J."/>
        </authorList>
    </citation>
    <scope>NUCLEOTIDE SEQUENCE [LARGE SCALE GENOMIC DNA]</scope>
    <source>
        <strain evidence="1">G3</strain>
    </source>
</reference>
<dbReference type="InParanoid" id="A2FVR6"/>